<proteinExistence type="predicted"/>
<name>A0A024G4J7_9STRA</name>
<organism evidence="1 2">
    <name type="scientific">Albugo candida</name>
    <dbReference type="NCBI Taxonomy" id="65357"/>
    <lineage>
        <taxon>Eukaryota</taxon>
        <taxon>Sar</taxon>
        <taxon>Stramenopiles</taxon>
        <taxon>Oomycota</taxon>
        <taxon>Peronosporomycetes</taxon>
        <taxon>Albuginales</taxon>
        <taxon>Albuginaceae</taxon>
        <taxon>Albugo</taxon>
    </lineage>
</organism>
<dbReference type="InParanoid" id="A0A024G4J7"/>
<keyword evidence="2" id="KW-1185">Reference proteome</keyword>
<gene>
    <name evidence="1" type="ORF">BN9_023810</name>
</gene>
<accession>A0A024G4J7</accession>
<comment type="caution">
    <text evidence="1">The sequence shown here is derived from an EMBL/GenBank/DDBJ whole genome shotgun (WGS) entry which is preliminary data.</text>
</comment>
<dbReference type="EMBL" id="CAIX01000021">
    <property type="protein sequence ID" value="CCI41597.1"/>
    <property type="molecule type" value="Genomic_DNA"/>
</dbReference>
<sequence length="173" mass="20233">MTLLKTIKVKAVSCKLSCHISQQKLHWRPYRKAYGKYDYLKRAYYIFSLSSECTSLHCCAPTSLMSRHKARLYSKHTRLYSMREESAYDCSLRAFQAHRNVQVEIRSAHSNSSLLWYPGCEELVAIRYELIQVSQSSQQSSHLTCERHPNHISDCRYSEGHWCTECESIIQNT</sequence>
<evidence type="ECO:0000313" key="1">
    <source>
        <dbReference type="EMBL" id="CCI41597.1"/>
    </source>
</evidence>
<evidence type="ECO:0000313" key="2">
    <source>
        <dbReference type="Proteomes" id="UP000053237"/>
    </source>
</evidence>
<dbReference type="AlphaFoldDB" id="A0A024G4J7"/>
<protein>
    <submittedName>
        <fullName evidence="1">Uncharacterized protein</fullName>
    </submittedName>
</protein>
<dbReference type="Proteomes" id="UP000053237">
    <property type="component" value="Unassembled WGS sequence"/>
</dbReference>
<reference evidence="1 2" key="1">
    <citation type="submission" date="2012-05" db="EMBL/GenBank/DDBJ databases">
        <title>Recombination and specialization in a pathogen metapopulation.</title>
        <authorList>
            <person name="Gardiner A."/>
            <person name="Kemen E."/>
            <person name="Schultz-Larsen T."/>
            <person name="MacLean D."/>
            <person name="Van Oosterhout C."/>
            <person name="Jones J.D.G."/>
        </authorList>
    </citation>
    <scope>NUCLEOTIDE SEQUENCE [LARGE SCALE GENOMIC DNA]</scope>
    <source>
        <strain evidence="1 2">Ac Nc2</strain>
    </source>
</reference>